<gene>
    <name evidence="2" type="ORF">MSAN_00775400</name>
</gene>
<dbReference type="Proteomes" id="UP000623467">
    <property type="component" value="Unassembled WGS sequence"/>
</dbReference>
<dbReference type="EMBL" id="JACAZH010000004">
    <property type="protein sequence ID" value="KAF7371389.1"/>
    <property type="molecule type" value="Genomic_DNA"/>
</dbReference>
<name>A0A8H6Z6B7_9AGAR</name>
<evidence type="ECO:0000313" key="2">
    <source>
        <dbReference type="EMBL" id="KAF7371389.1"/>
    </source>
</evidence>
<dbReference type="AlphaFoldDB" id="A0A8H6Z6B7"/>
<evidence type="ECO:0000313" key="3">
    <source>
        <dbReference type="Proteomes" id="UP000623467"/>
    </source>
</evidence>
<comment type="caution">
    <text evidence="2">The sequence shown here is derived from an EMBL/GenBank/DDBJ whole genome shotgun (WGS) entry which is preliminary data.</text>
</comment>
<evidence type="ECO:0000256" key="1">
    <source>
        <dbReference type="SAM" id="MobiDB-lite"/>
    </source>
</evidence>
<proteinExistence type="predicted"/>
<sequence>MSMHLLVVSRTPSHARTATRLGVQLLEEDAAQSWWAGGSRVEARARYRRRLLLPAIALTALPSPRPTATTQPVTADTSLALVLPTPSLSGGVRPHAGAGSSTRKGRNSLDSHKARFVPPARRKWPWRRRRGEAMQNIAAWCGLCWRRGCERVYQEITTLRSPRARAAVREVTHLTQVQVLRRPHATRRDGVIPPGVSQTKILAAPRGAHT</sequence>
<organism evidence="2 3">
    <name type="scientific">Mycena sanguinolenta</name>
    <dbReference type="NCBI Taxonomy" id="230812"/>
    <lineage>
        <taxon>Eukaryota</taxon>
        <taxon>Fungi</taxon>
        <taxon>Dikarya</taxon>
        <taxon>Basidiomycota</taxon>
        <taxon>Agaricomycotina</taxon>
        <taxon>Agaricomycetes</taxon>
        <taxon>Agaricomycetidae</taxon>
        <taxon>Agaricales</taxon>
        <taxon>Marasmiineae</taxon>
        <taxon>Mycenaceae</taxon>
        <taxon>Mycena</taxon>
    </lineage>
</organism>
<protein>
    <submittedName>
        <fullName evidence="2">Uncharacterized protein</fullName>
    </submittedName>
</protein>
<accession>A0A8H6Z6B7</accession>
<keyword evidence="3" id="KW-1185">Reference proteome</keyword>
<reference evidence="2" key="1">
    <citation type="submission" date="2020-05" db="EMBL/GenBank/DDBJ databases">
        <title>Mycena genomes resolve the evolution of fungal bioluminescence.</title>
        <authorList>
            <person name="Tsai I.J."/>
        </authorList>
    </citation>
    <scope>NUCLEOTIDE SEQUENCE</scope>
    <source>
        <strain evidence="2">160909Yilan</strain>
    </source>
</reference>
<feature type="region of interest" description="Disordered" evidence="1">
    <location>
        <begin position="90"/>
        <end position="110"/>
    </location>
</feature>